<protein>
    <submittedName>
        <fullName evidence="2">Hypothetical cytosolic protein</fullName>
    </submittedName>
</protein>
<keyword evidence="3" id="KW-1185">Reference proteome</keyword>
<sequence length="125" mass="13467">MPKPIRIWIGQSEFEGELFNTACAREISEVLPIETVPNTWGDEFYFSIPVSAGLDDTATATVKVGDIGYWPPGNALAIFFGPTPMSKGSDPVPASEVNLVGRIIGDATVMKKEINAGKIRVEAIE</sequence>
<reference evidence="2 3" key="1">
    <citation type="journal article" date="2007" name="Proc. Natl. Acad. Sci. U.S.A.">
        <title>The genome of Syntrophus aciditrophicus: life at the thermodynamic limit of microbial growth.</title>
        <authorList>
            <person name="McInerney M.J."/>
            <person name="Rohlin L."/>
            <person name="Mouttaki H."/>
            <person name="Kim U."/>
            <person name="Krupp R.S."/>
            <person name="Rios-Hernandez L."/>
            <person name="Sieber J."/>
            <person name="Struchtemeyer C.G."/>
            <person name="Bhattacharyya A."/>
            <person name="Campbell J.W."/>
            <person name="Gunsalus R.P."/>
        </authorList>
    </citation>
    <scope>NUCLEOTIDE SEQUENCE [LARGE SCALE GENOMIC DNA]</scope>
    <source>
        <strain evidence="2 3">SB</strain>
    </source>
</reference>
<proteinExistence type="predicted"/>
<dbReference type="RefSeq" id="WP_011417655.1">
    <property type="nucleotide sequence ID" value="NC_007759.1"/>
</dbReference>
<dbReference type="KEGG" id="sat:SYN_02017"/>
<name>Q2LU71_SYNAS</name>
<dbReference type="InterPro" id="IPR025658">
    <property type="entry name" value="Cyclophilin_TM1367"/>
</dbReference>
<dbReference type="InParanoid" id="Q2LU71"/>
<gene>
    <name evidence="2" type="ORF">SYN_02017</name>
</gene>
<evidence type="ECO:0000259" key="1">
    <source>
        <dbReference type="Pfam" id="PF04126"/>
    </source>
</evidence>
<evidence type="ECO:0000313" key="3">
    <source>
        <dbReference type="Proteomes" id="UP000001933"/>
    </source>
</evidence>
<accession>Q2LU71</accession>
<dbReference type="OrthoDB" id="7061637at2"/>
<feature type="domain" description="Cyclophilin TM1367-like" evidence="1">
    <location>
        <begin position="4"/>
        <end position="122"/>
    </location>
</feature>
<dbReference type="HOGENOM" id="CLU_144084_1_0_7"/>
<dbReference type="AlphaFoldDB" id="Q2LU71"/>
<dbReference type="Pfam" id="PF04126">
    <property type="entry name" value="Cyclophil_like"/>
    <property type="match status" value="1"/>
</dbReference>
<dbReference type="Gene3D" id="2.40.100.20">
    <property type="match status" value="1"/>
</dbReference>
<dbReference type="SUPFAM" id="SSF50891">
    <property type="entry name" value="Cyclophilin-like"/>
    <property type="match status" value="1"/>
</dbReference>
<evidence type="ECO:0000313" key="2">
    <source>
        <dbReference type="EMBL" id="ABC77633.1"/>
    </source>
</evidence>
<dbReference type="Proteomes" id="UP000001933">
    <property type="component" value="Chromosome"/>
</dbReference>
<dbReference type="EMBL" id="CP000252">
    <property type="protein sequence ID" value="ABC77633.1"/>
    <property type="molecule type" value="Genomic_DNA"/>
</dbReference>
<dbReference type="InterPro" id="IPR029000">
    <property type="entry name" value="Cyclophilin-like_dom_sf"/>
</dbReference>
<organism evidence="2 3">
    <name type="scientific">Syntrophus aciditrophicus (strain SB)</name>
    <dbReference type="NCBI Taxonomy" id="56780"/>
    <lineage>
        <taxon>Bacteria</taxon>
        <taxon>Pseudomonadati</taxon>
        <taxon>Thermodesulfobacteriota</taxon>
        <taxon>Syntrophia</taxon>
        <taxon>Syntrophales</taxon>
        <taxon>Syntrophaceae</taxon>
        <taxon>Syntrophus</taxon>
    </lineage>
</organism>
<dbReference type="eggNOG" id="COG2164">
    <property type="taxonomic scope" value="Bacteria"/>
</dbReference>